<dbReference type="AlphaFoldDB" id="A0A8W7PI45"/>
<proteinExistence type="predicted"/>
<organism evidence="2">
    <name type="scientific">Anopheles coluzzii</name>
    <name type="common">African malaria mosquito</name>
    <dbReference type="NCBI Taxonomy" id="1518534"/>
    <lineage>
        <taxon>Eukaryota</taxon>
        <taxon>Metazoa</taxon>
        <taxon>Ecdysozoa</taxon>
        <taxon>Arthropoda</taxon>
        <taxon>Hexapoda</taxon>
        <taxon>Insecta</taxon>
        <taxon>Pterygota</taxon>
        <taxon>Neoptera</taxon>
        <taxon>Endopterygota</taxon>
        <taxon>Diptera</taxon>
        <taxon>Nematocera</taxon>
        <taxon>Culicoidea</taxon>
        <taxon>Culicidae</taxon>
        <taxon>Anophelinae</taxon>
        <taxon>Anopheles</taxon>
    </lineage>
</organism>
<evidence type="ECO:0000313" key="2">
    <source>
        <dbReference type="EnsemblMetazoa" id="ACOM032166-PA.1"/>
    </source>
</evidence>
<feature type="region of interest" description="Disordered" evidence="1">
    <location>
        <begin position="1"/>
        <end position="20"/>
    </location>
</feature>
<dbReference type="EnsemblMetazoa" id="ACOM032166-RA">
    <property type="protein sequence ID" value="ACOM032166-PA.1"/>
    <property type="gene ID" value="ACOM032166"/>
</dbReference>
<reference evidence="2" key="1">
    <citation type="submission" date="2022-08" db="UniProtKB">
        <authorList>
            <consortium name="EnsemblMetazoa"/>
        </authorList>
    </citation>
    <scope>IDENTIFICATION</scope>
</reference>
<accession>A0A8W7PI45</accession>
<dbReference type="Proteomes" id="UP000075882">
    <property type="component" value="Unassembled WGS sequence"/>
</dbReference>
<name>A0A8W7PI45_ANOCL</name>
<protein>
    <submittedName>
        <fullName evidence="2">Uncharacterized protein</fullName>
    </submittedName>
</protein>
<sequence>MDVRQGNDRDHIVQNDSTRQDERFNRQAAITLGRQMQIAVVRLDRGDREQCGVDGQEEWAKVRLNLLPEIDRARNDRQNLQVVRYFTPPHGVQFLTDSRLLVQLYHRREADDRLTRRCKDVPLPVVLLDQRV</sequence>
<evidence type="ECO:0000256" key="1">
    <source>
        <dbReference type="SAM" id="MobiDB-lite"/>
    </source>
</evidence>